<reference evidence="5 6" key="1">
    <citation type="journal article" date="2019" name="Environ. Microbiol.">
        <title>An active ?-lactamase is a part of an orchestrated cell wall stress resistance network of Bacillus subtilis and related rhizosphere species.</title>
        <authorList>
            <person name="Bucher T."/>
            <person name="Keren-Paz A."/>
            <person name="Hausser J."/>
            <person name="Olender T."/>
            <person name="Cytryn E."/>
            <person name="Kolodkin-Gal I."/>
        </authorList>
    </citation>
    <scope>NUCLEOTIDE SEQUENCE [LARGE SCALE GENOMIC DNA]</scope>
    <source>
        <strain evidence="5 6">I4</strain>
    </source>
</reference>
<dbReference type="SMART" id="SM00347">
    <property type="entry name" value="HTH_MARR"/>
    <property type="match status" value="1"/>
</dbReference>
<dbReference type="InterPro" id="IPR000835">
    <property type="entry name" value="HTH_MarR-typ"/>
</dbReference>
<dbReference type="AlphaFoldDB" id="A0A9X8ZDA8"/>
<evidence type="ECO:0000256" key="3">
    <source>
        <dbReference type="ARBA" id="ARBA00023163"/>
    </source>
</evidence>
<dbReference type="OrthoDB" id="5419426at2"/>
<accession>A0A9X8ZDA8</accession>
<dbReference type="Proteomes" id="UP000309170">
    <property type="component" value="Unassembled WGS sequence"/>
</dbReference>
<dbReference type="InterPro" id="IPR036388">
    <property type="entry name" value="WH-like_DNA-bd_sf"/>
</dbReference>
<dbReference type="InterPro" id="IPR036390">
    <property type="entry name" value="WH_DNA-bd_sf"/>
</dbReference>
<comment type="caution">
    <text evidence="5">The sequence shown here is derived from an EMBL/GenBank/DDBJ whole genome shotgun (WGS) entry which is preliminary data.</text>
</comment>
<evidence type="ECO:0000259" key="4">
    <source>
        <dbReference type="PROSITE" id="PS50995"/>
    </source>
</evidence>
<keyword evidence="1" id="KW-0805">Transcription regulation</keyword>
<sequence>MMNINKNTIADIRQFNRFYTNILGVLDKHILDSGYSFTEARVILEIGLMEQCIANNLVDKLEIDRSYMSRIINKLRKDGLVMKENSTLDNRTSLIRLTPEGMTLFDQLNERSDEQLLRLFQGLSQNEIKEIHASMMFIQKKLDSLGRL</sequence>
<dbReference type="GO" id="GO:0003700">
    <property type="term" value="F:DNA-binding transcription factor activity"/>
    <property type="evidence" value="ECO:0007669"/>
    <property type="project" value="InterPro"/>
</dbReference>
<dbReference type="EMBL" id="SZNT01000542">
    <property type="protein sequence ID" value="TKH06534.1"/>
    <property type="molecule type" value="Genomic_DNA"/>
</dbReference>
<evidence type="ECO:0000256" key="2">
    <source>
        <dbReference type="ARBA" id="ARBA00023125"/>
    </source>
</evidence>
<dbReference type="Gene3D" id="1.10.10.10">
    <property type="entry name" value="Winged helix-like DNA-binding domain superfamily/Winged helix DNA-binding domain"/>
    <property type="match status" value="1"/>
</dbReference>
<dbReference type="PANTHER" id="PTHR42756">
    <property type="entry name" value="TRANSCRIPTIONAL REGULATOR, MARR"/>
    <property type="match status" value="1"/>
</dbReference>
<proteinExistence type="predicted"/>
<dbReference type="Pfam" id="PF12802">
    <property type="entry name" value="MarR_2"/>
    <property type="match status" value="1"/>
</dbReference>
<evidence type="ECO:0000256" key="1">
    <source>
        <dbReference type="ARBA" id="ARBA00023015"/>
    </source>
</evidence>
<feature type="domain" description="HTH marR-type" evidence="4">
    <location>
        <begin position="1"/>
        <end position="143"/>
    </location>
</feature>
<evidence type="ECO:0000313" key="5">
    <source>
        <dbReference type="EMBL" id="TKH06534.1"/>
    </source>
</evidence>
<protein>
    <submittedName>
        <fullName evidence="5">MarR family transcriptional regulator</fullName>
    </submittedName>
</protein>
<evidence type="ECO:0000313" key="6">
    <source>
        <dbReference type="Proteomes" id="UP000309170"/>
    </source>
</evidence>
<organism evidence="5 6">
    <name type="scientific">Peribacillus simplex</name>
    <dbReference type="NCBI Taxonomy" id="1478"/>
    <lineage>
        <taxon>Bacteria</taxon>
        <taxon>Bacillati</taxon>
        <taxon>Bacillota</taxon>
        <taxon>Bacilli</taxon>
        <taxon>Bacillales</taxon>
        <taxon>Bacillaceae</taxon>
        <taxon>Peribacillus</taxon>
    </lineage>
</organism>
<gene>
    <name evidence="5" type="ORF">FC678_23480</name>
</gene>
<keyword evidence="2" id="KW-0238">DNA-binding</keyword>
<dbReference type="PANTHER" id="PTHR42756:SF1">
    <property type="entry name" value="TRANSCRIPTIONAL REPRESSOR OF EMRAB OPERON"/>
    <property type="match status" value="1"/>
</dbReference>
<dbReference type="PROSITE" id="PS50995">
    <property type="entry name" value="HTH_MARR_2"/>
    <property type="match status" value="1"/>
</dbReference>
<keyword evidence="3" id="KW-0804">Transcription</keyword>
<name>A0A9X8ZDA8_9BACI</name>
<dbReference type="GO" id="GO:0003677">
    <property type="term" value="F:DNA binding"/>
    <property type="evidence" value="ECO:0007669"/>
    <property type="project" value="UniProtKB-KW"/>
</dbReference>
<dbReference type="SUPFAM" id="SSF46785">
    <property type="entry name" value="Winged helix' DNA-binding domain"/>
    <property type="match status" value="1"/>
</dbReference>